<dbReference type="SUPFAM" id="SSF75689">
    <property type="entry name" value="Zinc-binding domain of translation initiation factor 2 beta"/>
    <property type="match status" value="1"/>
</dbReference>
<proteinExistence type="inferred from homology"/>
<evidence type="ECO:0000256" key="1">
    <source>
        <dbReference type="ARBA" id="ARBA00003323"/>
    </source>
</evidence>
<dbReference type="GO" id="GO:0003743">
    <property type="term" value="F:translation initiation factor activity"/>
    <property type="evidence" value="ECO:0007669"/>
    <property type="project" value="UniProtKB-KW"/>
</dbReference>
<dbReference type="EMBL" id="CP104013">
    <property type="protein sequence ID" value="UYP46376.1"/>
    <property type="molecule type" value="Genomic_DNA"/>
</dbReference>
<name>A0ABY6HS89_9ARCH</name>
<feature type="domain" description="Translation initiation factor IF2/IF5" evidence="9">
    <location>
        <begin position="25"/>
        <end position="132"/>
    </location>
</feature>
<accession>A0ABY6HS89</accession>
<dbReference type="PANTHER" id="PTHR23001:SF3">
    <property type="entry name" value="EUKARYOTIC TRANSLATION INITIATION FACTOR 2 SUBUNIT 2"/>
    <property type="match status" value="1"/>
</dbReference>
<dbReference type="SUPFAM" id="SSF100966">
    <property type="entry name" value="Translation initiation factor 2 beta, aIF2beta, N-terminal domain"/>
    <property type="match status" value="1"/>
</dbReference>
<dbReference type="Pfam" id="PF01873">
    <property type="entry name" value="eIF-5_eIF-2B"/>
    <property type="match status" value="1"/>
</dbReference>
<dbReference type="InterPro" id="IPR004458">
    <property type="entry name" value="TIF2_bsu_arc"/>
</dbReference>
<evidence type="ECO:0000256" key="3">
    <source>
        <dbReference type="ARBA" id="ARBA00011243"/>
    </source>
</evidence>
<evidence type="ECO:0000256" key="2">
    <source>
        <dbReference type="ARBA" id="ARBA00010397"/>
    </source>
</evidence>
<dbReference type="Proteomes" id="UP001208689">
    <property type="component" value="Chromosome"/>
</dbReference>
<dbReference type="InterPro" id="IPR002735">
    <property type="entry name" value="Transl_init_fac_IF2/IF5_dom"/>
</dbReference>
<gene>
    <name evidence="10" type="ORF">NEF87_002661</name>
</gene>
<dbReference type="InterPro" id="IPR045196">
    <property type="entry name" value="IF2/IF5"/>
</dbReference>
<comment type="subunit">
    <text evidence="3">Heterotrimer composed of an alpha, a beta and a gamma chain.</text>
</comment>
<evidence type="ECO:0000259" key="9">
    <source>
        <dbReference type="SMART" id="SM00653"/>
    </source>
</evidence>
<dbReference type="InterPro" id="IPR016189">
    <property type="entry name" value="Transl_init_fac_IF2/IF5_N"/>
</dbReference>
<comment type="function">
    <text evidence="1">eIF-2 functions in the early steps of protein synthesis by forming a ternary complex with GTP and initiator tRNA.</text>
</comment>
<evidence type="ECO:0000256" key="4">
    <source>
        <dbReference type="ARBA" id="ARBA00022314"/>
    </source>
</evidence>
<evidence type="ECO:0000256" key="5">
    <source>
        <dbReference type="ARBA" id="ARBA00022540"/>
    </source>
</evidence>
<protein>
    <recommendedName>
        <fullName evidence="4">Translation initiation factor 2 subunit beta</fullName>
    </recommendedName>
    <alternativeName>
        <fullName evidence="7">aIF2-beta</fullName>
    </alternativeName>
    <alternativeName>
        <fullName evidence="8">eIF-2-beta</fullName>
    </alternativeName>
</protein>
<keyword evidence="5 10" id="KW-0396">Initiation factor</keyword>
<sequence>MSEDEEYLKLLDRAFAKIPSGFHETDRWKIPIARLEYEGKNTILLNFKEVVDSIKRDEKHFIKNILQEVGTAGGIKGNKAILKGKQKLNTINRLIKNYCEKYVICETCGKPDTVIVKEGRVHLLVCQACGTRHPVKL</sequence>
<dbReference type="Gene3D" id="3.30.30.170">
    <property type="match status" value="1"/>
</dbReference>
<evidence type="ECO:0000256" key="7">
    <source>
        <dbReference type="ARBA" id="ARBA00031466"/>
    </source>
</evidence>
<dbReference type="PANTHER" id="PTHR23001">
    <property type="entry name" value="EUKARYOTIC TRANSLATION INITIATION FACTOR"/>
    <property type="match status" value="1"/>
</dbReference>
<dbReference type="SMART" id="SM00653">
    <property type="entry name" value="eIF2B_5"/>
    <property type="match status" value="1"/>
</dbReference>
<dbReference type="NCBIfam" id="TIGR00311">
    <property type="entry name" value="aIF-2beta"/>
    <property type="match status" value="1"/>
</dbReference>
<evidence type="ECO:0000256" key="6">
    <source>
        <dbReference type="ARBA" id="ARBA00022917"/>
    </source>
</evidence>
<evidence type="ECO:0000256" key="8">
    <source>
        <dbReference type="ARBA" id="ARBA00032408"/>
    </source>
</evidence>
<organism evidence="10 11">
    <name type="scientific">Candidatus Lokiarchaeum ossiferum</name>
    <dbReference type="NCBI Taxonomy" id="2951803"/>
    <lineage>
        <taxon>Archaea</taxon>
        <taxon>Promethearchaeati</taxon>
        <taxon>Promethearchaeota</taxon>
        <taxon>Promethearchaeia</taxon>
        <taxon>Promethearchaeales</taxon>
        <taxon>Promethearchaeaceae</taxon>
        <taxon>Candidatus Lokiarchaeum</taxon>
    </lineage>
</organism>
<dbReference type="NCBIfam" id="NF003067">
    <property type="entry name" value="PRK03988.1"/>
    <property type="match status" value="1"/>
</dbReference>
<evidence type="ECO:0000313" key="10">
    <source>
        <dbReference type="EMBL" id="UYP46376.1"/>
    </source>
</evidence>
<comment type="similarity">
    <text evidence="2">Belongs to the eIF-2-beta/eIF-5 family.</text>
</comment>
<dbReference type="InterPro" id="IPR016190">
    <property type="entry name" value="Transl_init_fac_IF2/IF5_Zn-bd"/>
</dbReference>
<keyword evidence="11" id="KW-1185">Reference proteome</keyword>
<evidence type="ECO:0000313" key="11">
    <source>
        <dbReference type="Proteomes" id="UP001208689"/>
    </source>
</evidence>
<reference evidence="10" key="1">
    <citation type="submission" date="2022-09" db="EMBL/GenBank/DDBJ databases">
        <title>Actin cytoskeleton and complex cell architecture in an #Asgard archaeon.</title>
        <authorList>
            <person name="Ponce Toledo R.I."/>
            <person name="Schleper C."/>
            <person name="Rodrigues Oliveira T."/>
            <person name="Wollweber F."/>
            <person name="Xu J."/>
            <person name="Rittmann S."/>
            <person name="Klingl A."/>
            <person name="Pilhofer M."/>
        </authorList>
    </citation>
    <scope>NUCLEOTIDE SEQUENCE</scope>
    <source>
        <strain evidence="10">B-35</strain>
    </source>
</reference>
<keyword evidence="6" id="KW-0648">Protein biosynthesis</keyword>